<dbReference type="AlphaFoldDB" id="A0A0R1XQN5"/>
<dbReference type="PATRIC" id="fig|1423734.3.peg.444"/>
<gene>
    <name evidence="2" type="ORF">FC83_GL000443</name>
</gene>
<dbReference type="eggNOG" id="COG3759">
    <property type="taxonomic scope" value="Bacteria"/>
</dbReference>
<evidence type="ECO:0000256" key="1">
    <source>
        <dbReference type="SAM" id="Phobius"/>
    </source>
</evidence>
<keyword evidence="1" id="KW-0812">Transmembrane</keyword>
<sequence length="115" mass="12124">MILIGLLGILHLGFMYLEMFAPKALQAKSFGMPLAFVTQLNAQVALKNQGIYNGALGVVLLLSLWLLSGSGQIATLRLLAGFVIVVGVYGGATVTKKIYGLQALPGALALISLFF</sequence>
<evidence type="ECO:0008006" key="4">
    <source>
        <dbReference type="Google" id="ProtNLM"/>
    </source>
</evidence>
<dbReference type="Proteomes" id="UP000051236">
    <property type="component" value="Unassembled WGS sequence"/>
</dbReference>
<dbReference type="PANTHER" id="PTHR38446:SF1">
    <property type="entry name" value="BLL0914 PROTEIN"/>
    <property type="match status" value="1"/>
</dbReference>
<comment type="caution">
    <text evidence="2">The sequence shown here is derived from an EMBL/GenBank/DDBJ whole genome shotgun (WGS) entry which is preliminary data.</text>
</comment>
<dbReference type="STRING" id="1423734.FC83_GL000443"/>
<keyword evidence="1" id="KW-1133">Transmembrane helix</keyword>
<proteinExistence type="predicted"/>
<dbReference type="Pfam" id="PF06993">
    <property type="entry name" value="DUF1304"/>
    <property type="match status" value="1"/>
</dbReference>
<dbReference type="InterPro" id="IPR009732">
    <property type="entry name" value="DUF1304"/>
</dbReference>
<name>A0A0R1XQN5_9LACO</name>
<evidence type="ECO:0000313" key="2">
    <source>
        <dbReference type="EMBL" id="KRM32576.1"/>
    </source>
</evidence>
<reference evidence="2 3" key="1">
    <citation type="journal article" date="2015" name="Genome Announc.">
        <title>Expanding the biotechnology potential of lactobacilli through comparative genomics of 213 strains and associated genera.</title>
        <authorList>
            <person name="Sun Z."/>
            <person name="Harris H.M."/>
            <person name="McCann A."/>
            <person name="Guo C."/>
            <person name="Argimon S."/>
            <person name="Zhang W."/>
            <person name="Yang X."/>
            <person name="Jeffery I.B."/>
            <person name="Cooney J.C."/>
            <person name="Kagawa T.F."/>
            <person name="Liu W."/>
            <person name="Song Y."/>
            <person name="Salvetti E."/>
            <person name="Wrobel A."/>
            <person name="Rasinkangas P."/>
            <person name="Parkhill J."/>
            <person name="Rea M.C."/>
            <person name="O'Sullivan O."/>
            <person name="Ritari J."/>
            <person name="Douillard F.P."/>
            <person name="Paul Ross R."/>
            <person name="Yang R."/>
            <person name="Briner A.E."/>
            <person name="Felis G.E."/>
            <person name="de Vos W.M."/>
            <person name="Barrangou R."/>
            <person name="Klaenhammer T.R."/>
            <person name="Caufield P.W."/>
            <person name="Cui Y."/>
            <person name="Zhang H."/>
            <person name="O'Toole P.W."/>
        </authorList>
    </citation>
    <scope>NUCLEOTIDE SEQUENCE [LARGE SCALE GENOMIC DNA]</scope>
    <source>
        <strain evidence="2 3">DSM 18527</strain>
    </source>
</reference>
<keyword evidence="3" id="KW-1185">Reference proteome</keyword>
<feature type="transmembrane region" description="Helical" evidence="1">
    <location>
        <begin position="50"/>
        <end position="67"/>
    </location>
</feature>
<protein>
    <recommendedName>
        <fullName evidence="4">Integral membrane protein</fullName>
    </recommendedName>
</protein>
<accession>A0A0R1XQN5</accession>
<dbReference type="EMBL" id="AZGA01000070">
    <property type="protein sequence ID" value="KRM32576.1"/>
    <property type="molecule type" value="Genomic_DNA"/>
</dbReference>
<evidence type="ECO:0000313" key="3">
    <source>
        <dbReference type="Proteomes" id="UP000051236"/>
    </source>
</evidence>
<keyword evidence="1" id="KW-0472">Membrane</keyword>
<feature type="transmembrane region" description="Helical" evidence="1">
    <location>
        <begin position="74"/>
        <end position="92"/>
    </location>
</feature>
<dbReference type="PANTHER" id="PTHR38446">
    <property type="entry name" value="BLL0914 PROTEIN"/>
    <property type="match status" value="1"/>
</dbReference>
<organism evidence="2 3">
    <name type="scientific">Agrilactobacillus composti DSM 18527 = JCM 14202</name>
    <dbReference type="NCBI Taxonomy" id="1423734"/>
    <lineage>
        <taxon>Bacteria</taxon>
        <taxon>Bacillati</taxon>
        <taxon>Bacillota</taxon>
        <taxon>Bacilli</taxon>
        <taxon>Lactobacillales</taxon>
        <taxon>Lactobacillaceae</taxon>
        <taxon>Agrilactobacillus</taxon>
    </lineage>
</organism>